<dbReference type="PANTHER" id="PTHR35526:SF3">
    <property type="entry name" value="ANTI-SIGMA-F FACTOR RSBW"/>
    <property type="match status" value="1"/>
</dbReference>
<dbReference type="InterPro" id="IPR050267">
    <property type="entry name" value="Anti-sigma-factor_SerPK"/>
</dbReference>
<dbReference type="SUPFAM" id="SSF55874">
    <property type="entry name" value="ATPase domain of HSP90 chaperone/DNA topoisomerase II/histidine kinase"/>
    <property type="match status" value="1"/>
</dbReference>
<keyword evidence="1" id="KW-0808">Transferase</keyword>
<dbReference type="PANTHER" id="PTHR35526">
    <property type="entry name" value="ANTI-SIGMA-F FACTOR RSBW-RELATED"/>
    <property type="match status" value="1"/>
</dbReference>
<keyword evidence="4" id="KW-1185">Reference proteome</keyword>
<organism evidence="3 4">
    <name type="scientific">Streptosporangium minutum</name>
    <dbReference type="NCBI Taxonomy" id="569862"/>
    <lineage>
        <taxon>Bacteria</taxon>
        <taxon>Bacillati</taxon>
        <taxon>Actinomycetota</taxon>
        <taxon>Actinomycetes</taxon>
        <taxon>Streptosporangiales</taxon>
        <taxon>Streptosporangiaceae</taxon>
        <taxon>Streptosporangium</taxon>
    </lineage>
</organism>
<sequence>MVLVVGELLANAITHGEPLVRLSLWAGADELCVRVTDHGPGQPRHLDLGVEAVHGRGLTIVAALADDSGVIPLPDRPGKTVWARWRLPHRNLIPSGEHGTTPAPDD</sequence>
<dbReference type="Proteomes" id="UP000194761">
    <property type="component" value="Unassembled WGS sequence"/>
</dbReference>
<protein>
    <recommendedName>
        <fullName evidence="2">Histidine kinase/HSP90-like ATPase domain-containing protein</fullName>
    </recommendedName>
</protein>
<accession>A0A243QHP9</accession>
<dbReference type="AlphaFoldDB" id="A0A243QHP9"/>
<evidence type="ECO:0000259" key="2">
    <source>
        <dbReference type="Pfam" id="PF13581"/>
    </source>
</evidence>
<dbReference type="InterPro" id="IPR003594">
    <property type="entry name" value="HATPase_dom"/>
</dbReference>
<gene>
    <name evidence="3" type="ORF">CA984_41810</name>
</gene>
<dbReference type="GO" id="GO:0004674">
    <property type="term" value="F:protein serine/threonine kinase activity"/>
    <property type="evidence" value="ECO:0007669"/>
    <property type="project" value="UniProtKB-KW"/>
</dbReference>
<comment type="caution">
    <text evidence="3">The sequence shown here is derived from an EMBL/GenBank/DDBJ whole genome shotgun (WGS) entry which is preliminary data.</text>
</comment>
<proteinExistence type="predicted"/>
<keyword evidence="1" id="KW-0723">Serine/threonine-protein kinase</keyword>
<feature type="domain" description="Histidine kinase/HSP90-like ATPase" evidence="2">
    <location>
        <begin position="1"/>
        <end position="85"/>
    </location>
</feature>
<keyword evidence="1" id="KW-0418">Kinase</keyword>
<dbReference type="Pfam" id="PF13581">
    <property type="entry name" value="HATPase_c_2"/>
    <property type="match status" value="1"/>
</dbReference>
<dbReference type="CDD" id="cd16936">
    <property type="entry name" value="HATPase_RsbW-like"/>
    <property type="match status" value="1"/>
</dbReference>
<dbReference type="InterPro" id="IPR036890">
    <property type="entry name" value="HATPase_C_sf"/>
</dbReference>
<evidence type="ECO:0000313" key="4">
    <source>
        <dbReference type="Proteomes" id="UP000194761"/>
    </source>
</evidence>
<dbReference type="Gene3D" id="3.30.565.10">
    <property type="entry name" value="Histidine kinase-like ATPase, C-terminal domain"/>
    <property type="match status" value="1"/>
</dbReference>
<dbReference type="EMBL" id="NGFP01000376">
    <property type="protein sequence ID" value="OUC81620.1"/>
    <property type="molecule type" value="Genomic_DNA"/>
</dbReference>
<reference evidence="3 4" key="1">
    <citation type="submission" date="2017-05" db="EMBL/GenBank/DDBJ databases">
        <title>Biotechnological potential of actinobacteria isolated from South African environments.</title>
        <authorList>
            <person name="Le Roes-Hill M."/>
            <person name="Prins A."/>
            <person name="Durrell K.A."/>
        </authorList>
    </citation>
    <scope>NUCLEOTIDE SEQUENCE [LARGE SCALE GENOMIC DNA]</scope>
    <source>
        <strain evidence="3">M26</strain>
    </source>
</reference>
<evidence type="ECO:0000313" key="3">
    <source>
        <dbReference type="EMBL" id="OUC81620.1"/>
    </source>
</evidence>
<evidence type="ECO:0000256" key="1">
    <source>
        <dbReference type="ARBA" id="ARBA00022527"/>
    </source>
</evidence>
<name>A0A243QHP9_9ACTN</name>